<dbReference type="InterPro" id="IPR006612">
    <property type="entry name" value="THAP_Znf"/>
</dbReference>
<dbReference type="InterPro" id="IPR048365">
    <property type="entry name" value="TNP-like_RNaseH_N"/>
</dbReference>
<dbReference type="PROSITE" id="PS50950">
    <property type="entry name" value="ZF_THAP"/>
    <property type="match status" value="1"/>
</dbReference>
<dbReference type="SMART" id="SM00980">
    <property type="entry name" value="THAP"/>
    <property type="match status" value="1"/>
</dbReference>
<dbReference type="EMBL" id="JALNTZ010000010">
    <property type="protein sequence ID" value="KAJ3640563.1"/>
    <property type="molecule type" value="Genomic_DNA"/>
</dbReference>
<dbReference type="SUPFAM" id="SSF57716">
    <property type="entry name" value="Glucocorticoid receptor-like (DNA-binding domain)"/>
    <property type="match status" value="1"/>
</dbReference>
<dbReference type="AlphaFoldDB" id="A0AA38HMB0"/>
<evidence type="ECO:0000256" key="4">
    <source>
        <dbReference type="ARBA" id="ARBA00023125"/>
    </source>
</evidence>
<evidence type="ECO:0000256" key="5">
    <source>
        <dbReference type="PROSITE-ProRule" id="PRU00309"/>
    </source>
</evidence>
<name>A0AA38HMB0_9CUCU</name>
<sequence length="1205" mass="137691">MQGSHTCSVHECAARLKPIFRFPHPNRGLDRFLAWVKAANNPKFVVLTHDQIHRRGYICFQHFQPEDYVPGTQRLRRSAVPTILPPRDDNELRSSLEADQIDVSNVGPQTIDLTFLTPEKECPYFHAIANLTPRTRRTPSSQSLATKLETLGGRSAWSTGVPVRQLNFGAGIVVLKKLNKSRENNITYLTEEDGINELPGAGPSGLQNIPKIDFAGNFVPARQSVDTSKSMTKTPRKILDRLGIKGTTVNFSSNETLLYVEAKRLQRQVGRLQRQAQKRKSALHSVKQLLRDRQLVHLVEGLSPLQQRFFNSQIRNVNRKPKGRSFTFEEKVDAIAIWKHGPKTYKLLSRMFTLPSIDTLRATLNKVPIEPGINKPIFEVLRKQVCRRMDSKYNLCTLIFDEMSIQPHLDYLPCEDRVVGFEDDGTTRSEKIADHVCVFMLRGIFKRWKQPVAFAFCKNSMSAANIVRFYKEIVKEATAVGLNIIASVCDQGTTNSAAINMLLQETKRRAILGNEEEVEENVIRIGDHEVIPLFDPPHLLKSMRNNLLTKDLLYVEKSGVERRASWSFFEKAYDLDHTEGDTLRVMTKITIDHVKPNLRGKKMKVRYASQVFSSTVAKFIYLCSTGALGGSIPPDARYTCNLFLFMDSVFDSVNGGFGDCGGKKLRQMVGDDTLHHSFWLEGKRMFSNMRFEPRKSGDRAKPPVLQGWYRTLNGFMLIKETLKKLGYNSFPARAFNQDPLENFFGQLRQYGVRYTNPSCKAFVPFYKSLMMKNFCSYHSRGSNCEQDDESFVVSIREFLSLDINRKCIEDQWKPPPVPDTVSEDNFYDQNVIGYIGGFLVKHMPKPLDCEICRFNLIHDGVPNIQYHGLVVQKEYDGEKRRLQYANVEMIKTLIKIYNHLVILVPSAIYHPSLSQRFNKPEVARGKLVDKHRNKLRALRRTIEFPPVPSNYNTEPTSNEPSQSAKDSQIWLLHNRETVEDVLQHRKNAYEIRKFCNNKNATIESFLNEWPILNEQIAIELVSYDFKQMFQLELTAIDLENAFEKFFDSVIHKRRSSLNATDETFIQLLAGNITTGMITRIQNSISEQDGIQELEMRLNNLTDNLQKYNDVQAQIEVLQLEDISKDEETWDVENDRERTVTTPFVPTDLCSGGDGVYKKDGLLPPSLGRQVLQEDSWGGKIWHGGSSRFRDAPLSASWDESGGVEA</sequence>
<reference evidence="8" key="1">
    <citation type="journal article" date="2023" name="G3 (Bethesda)">
        <title>Whole genome assemblies of Zophobas morio and Tenebrio molitor.</title>
        <authorList>
            <person name="Kaur S."/>
            <person name="Stinson S.A."/>
            <person name="diCenzo G.C."/>
        </authorList>
    </citation>
    <scope>NUCLEOTIDE SEQUENCE</scope>
    <source>
        <strain evidence="8">QUZm001</strain>
    </source>
</reference>
<keyword evidence="2 5" id="KW-0863">Zinc-finger</keyword>
<feature type="compositionally biased region" description="Polar residues" evidence="6">
    <location>
        <begin position="949"/>
        <end position="966"/>
    </location>
</feature>
<keyword evidence="1" id="KW-0479">Metal-binding</keyword>
<protein>
    <recommendedName>
        <fullName evidence="7">THAP-type domain-containing protein</fullName>
    </recommendedName>
</protein>
<dbReference type="Pfam" id="PF21789">
    <property type="entry name" value="TNP-like_RNaseH_C"/>
    <property type="match status" value="1"/>
</dbReference>
<proteinExistence type="predicted"/>
<evidence type="ECO:0000256" key="6">
    <source>
        <dbReference type="SAM" id="MobiDB-lite"/>
    </source>
</evidence>
<dbReference type="Pfam" id="PF21788">
    <property type="entry name" value="TNP-like_GBD"/>
    <property type="match status" value="1"/>
</dbReference>
<evidence type="ECO:0000313" key="8">
    <source>
        <dbReference type="EMBL" id="KAJ3640563.1"/>
    </source>
</evidence>
<evidence type="ECO:0000256" key="3">
    <source>
        <dbReference type="ARBA" id="ARBA00022833"/>
    </source>
</evidence>
<comment type="caution">
    <text evidence="8">The sequence shown here is derived from an EMBL/GenBank/DDBJ whole genome shotgun (WGS) entry which is preliminary data.</text>
</comment>
<dbReference type="InterPro" id="IPR048366">
    <property type="entry name" value="TNP-like_GBD"/>
</dbReference>
<feature type="domain" description="THAP-type" evidence="7">
    <location>
        <begin position="1"/>
        <end position="84"/>
    </location>
</feature>
<dbReference type="Pfam" id="PF05485">
    <property type="entry name" value="THAP"/>
    <property type="match status" value="1"/>
</dbReference>
<gene>
    <name evidence="8" type="ORF">Zmor_003856</name>
</gene>
<dbReference type="InterPro" id="IPR048367">
    <property type="entry name" value="TNP-like_RNaseH_C"/>
</dbReference>
<dbReference type="Pfam" id="PF21787">
    <property type="entry name" value="TNP-like_RNaseH_N"/>
    <property type="match status" value="1"/>
</dbReference>
<keyword evidence="9" id="KW-1185">Reference proteome</keyword>
<accession>A0AA38HMB0</accession>
<dbReference type="GO" id="GO:0008270">
    <property type="term" value="F:zinc ion binding"/>
    <property type="evidence" value="ECO:0007669"/>
    <property type="project" value="UniProtKB-KW"/>
</dbReference>
<evidence type="ECO:0000256" key="2">
    <source>
        <dbReference type="ARBA" id="ARBA00022771"/>
    </source>
</evidence>
<evidence type="ECO:0000256" key="1">
    <source>
        <dbReference type="ARBA" id="ARBA00022723"/>
    </source>
</evidence>
<evidence type="ECO:0000259" key="7">
    <source>
        <dbReference type="PROSITE" id="PS50950"/>
    </source>
</evidence>
<dbReference type="GO" id="GO:0003677">
    <property type="term" value="F:DNA binding"/>
    <property type="evidence" value="ECO:0007669"/>
    <property type="project" value="UniProtKB-UniRule"/>
</dbReference>
<dbReference type="Proteomes" id="UP001168821">
    <property type="component" value="Unassembled WGS sequence"/>
</dbReference>
<organism evidence="8 9">
    <name type="scientific">Zophobas morio</name>
    <dbReference type="NCBI Taxonomy" id="2755281"/>
    <lineage>
        <taxon>Eukaryota</taxon>
        <taxon>Metazoa</taxon>
        <taxon>Ecdysozoa</taxon>
        <taxon>Arthropoda</taxon>
        <taxon>Hexapoda</taxon>
        <taxon>Insecta</taxon>
        <taxon>Pterygota</taxon>
        <taxon>Neoptera</taxon>
        <taxon>Endopterygota</taxon>
        <taxon>Coleoptera</taxon>
        <taxon>Polyphaga</taxon>
        <taxon>Cucujiformia</taxon>
        <taxon>Tenebrionidae</taxon>
        <taxon>Zophobas</taxon>
    </lineage>
</organism>
<feature type="region of interest" description="Disordered" evidence="6">
    <location>
        <begin position="947"/>
        <end position="966"/>
    </location>
</feature>
<evidence type="ECO:0000313" key="9">
    <source>
        <dbReference type="Proteomes" id="UP001168821"/>
    </source>
</evidence>
<keyword evidence="4 5" id="KW-0238">DNA-binding</keyword>
<keyword evidence="3" id="KW-0862">Zinc</keyword>